<keyword evidence="9 10" id="KW-0009">Actin-binding</keyword>
<feature type="compositionally biased region" description="Low complexity" evidence="12">
    <location>
        <begin position="1624"/>
        <end position="1642"/>
    </location>
</feature>
<evidence type="ECO:0000256" key="11">
    <source>
        <dbReference type="SAM" id="Coils"/>
    </source>
</evidence>
<dbReference type="Gene3D" id="1.10.10.820">
    <property type="match status" value="1"/>
</dbReference>
<evidence type="ECO:0000256" key="7">
    <source>
        <dbReference type="ARBA" id="ARBA00023123"/>
    </source>
</evidence>
<dbReference type="Pfam" id="PF00784">
    <property type="entry name" value="MyTH4"/>
    <property type="match status" value="1"/>
</dbReference>
<keyword evidence="5 10" id="KW-0067">ATP-binding</keyword>
<keyword evidence="3" id="KW-0963">Cytoplasm</keyword>
<keyword evidence="16" id="KW-1185">Reference proteome</keyword>
<dbReference type="InterPro" id="IPR001609">
    <property type="entry name" value="Myosin_head_motor_dom-like"/>
</dbReference>
<feature type="compositionally biased region" description="Polar residues" evidence="12">
    <location>
        <begin position="1678"/>
        <end position="1690"/>
    </location>
</feature>
<dbReference type="PANTHER" id="PTHR22692">
    <property type="entry name" value="MYOSIN VII, XV"/>
    <property type="match status" value="1"/>
</dbReference>
<dbReference type="InterPro" id="IPR000048">
    <property type="entry name" value="IQ_motif_EF-hand-BS"/>
</dbReference>
<dbReference type="Gene3D" id="1.20.58.530">
    <property type="match status" value="1"/>
</dbReference>
<evidence type="ECO:0000256" key="2">
    <source>
        <dbReference type="ARBA" id="ARBA00008314"/>
    </source>
</evidence>
<dbReference type="FunFam" id="1.20.58.530:FF:000005">
    <property type="entry name" value="unconventional myosin-IXa isoform X1"/>
    <property type="match status" value="1"/>
</dbReference>
<evidence type="ECO:0000256" key="3">
    <source>
        <dbReference type="ARBA" id="ARBA00022490"/>
    </source>
</evidence>
<dbReference type="CDD" id="cd01387">
    <property type="entry name" value="MYSc_Myo15"/>
    <property type="match status" value="1"/>
</dbReference>
<dbReference type="SMART" id="SM00015">
    <property type="entry name" value="IQ"/>
    <property type="match status" value="3"/>
</dbReference>
<dbReference type="Gene3D" id="3.40.850.10">
    <property type="entry name" value="Kinesin motor domain"/>
    <property type="match status" value="1"/>
</dbReference>
<dbReference type="Pfam" id="PF00063">
    <property type="entry name" value="Myosin_head"/>
    <property type="match status" value="1"/>
</dbReference>
<evidence type="ECO:0000256" key="1">
    <source>
        <dbReference type="ARBA" id="ARBA00004496"/>
    </source>
</evidence>
<feature type="non-terminal residue" evidence="15">
    <location>
        <position position="1838"/>
    </location>
</feature>
<feature type="domain" description="Myosin motor" evidence="14">
    <location>
        <begin position="63"/>
        <end position="744"/>
    </location>
</feature>
<feature type="domain" description="MyTH4" evidence="13">
    <location>
        <begin position="923"/>
        <end position="1072"/>
    </location>
</feature>
<keyword evidence="7 10" id="KW-0518">Myosin</keyword>
<dbReference type="Gene3D" id="1.20.5.190">
    <property type="match status" value="2"/>
</dbReference>
<protein>
    <recommendedName>
        <fullName evidence="17">Unconventional myosin-XV</fullName>
    </recommendedName>
</protein>
<organism evidence="15 16">
    <name type="scientific">Cherax quadricarinatus</name>
    <name type="common">Australian red claw crayfish</name>
    <dbReference type="NCBI Taxonomy" id="27406"/>
    <lineage>
        <taxon>Eukaryota</taxon>
        <taxon>Metazoa</taxon>
        <taxon>Ecdysozoa</taxon>
        <taxon>Arthropoda</taxon>
        <taxon>Crustacea</taxon>
        <taxon>Multicrustacea</taxon>
        <taxon>Malacostraca</taxon>
        <taxon>Eumalacostraca</taxon>
        <taxon>Eucarida</taxon>
        <taxon>Decapoda</taxon>
        <taxon>Pleocyemata</taxon>
        <taxon>Astacidea</taxon>
        <taxon>Parastacoidea</taxon>
        <taxon>Parastacidae</taxon>
        <taxon>Cherax</taxon>
    </lineage>
</organism>
<name>A0AAW0WPT0_CHEQU</name>
<dbReference type="InterPro" id="IPR036961">
    <property type="entry name" value="Kinesin_motor_dom_sf"/>
</dbReference>
<dbReference type="Gene3D" id="1.25.40.530">
    <property type="entry name" value="MyTH4 domain"/>
    <property type="match status" value="2"/>
</dbReference>
<evidence type="ECO:0000256" key="12">
    <source>
        <dbReference type="SAM" id="MobiDB-lite"/>
    </source>
</evidence>
<dbReference type="GO" id="GO:0003779">
    <property type="term" value="F:actin binding"/>
    <property type="evidence" value="ECO:0007669"/>
    <property type="project" value="UniProtKB-KW"/>
</dbReference>
<feature type="region of interest" description="Disordered" evidence="12">
    <location>
        <begin position="1616"/>
        <end position="1730"/>
    </location>
</feature>
<dbReference type="InterPro" id="IPR036057">
    <property type="entry name" value="MYSc_Myo15"/>
</dbReference>
<dbReference type="Gene3D" id="6.20.240.20">
    <property type="match status" value="1"/>
</dbReference>
<accession>A0AAW0WPT0</accession>
<dbReference type="GO" id="GO:0016459">
    <property type="term" value="C:myosin complex"/>
    <property type="evidence" value="ECO:0007669"/>
    <property type="project" value="UniProtKB-KW"/>
</dbReference>
<dbReference type="PROSITE" id="PS51456">
    <property type="entry name" value="MYOSIN_MOTOR"/>
    <property type="match status" value="1"/>
</dbReference>
<evidence type="ECO:0000259" key="14">
    <source>
        <dbReference type="PROSITE" id="PS51456"/>
    </source>
</evidence>
<dbReference type="SUPFAM" id="SSF52540">
    <property type="entry name" value="P-loop containing nucleoside triphosphate hydrolases"/>
    <property type="match status" value="1"/>
</dbReference>
<gene>
    <name evidence="15" type="ORF">OTU49_006086</name>
</gene>
<evidence type="ECO:0000256" key="5">
    <source>
        <dbReference type="ARBA" id="ARBA00022840"/>
    </source>
</evidence>
<dbReference type="SMART" id="SM00242">
    <property type="entry name" value="MYSc"/>
    <property type="match status" value="1"/>
</dbReference>
<feature type="binding site" evidence="10">
    <location>
        <begin position="156"/>
        <end position="163"/>
    </location>
    <ligand>
        <name>ATP</name>
        <dbReference type="ChEBI" id="CHEBI:30616"/>
    </ligand>
</feature>
<evidence type="ECO:0000256" key="6">
    <source>
        <dbReference type="ARBA" id="ARBA00023054"/>
    </source>
</evidence>
<dbReference type="EMBL" id="JARKIK010000051">
    <property type="protein sequence ID" value="KAK8734250.1"/>
    <property type="molecule type" value="Genomic_DNA"/>
</dbReference>
<evidence type="ECO:0000256" key="4">
    <source>
        <dbReference type="ARBA" id="ARBA00022741"/>
    </source>
</evidence>
<comment type="subcellular location">
    <subcellularLocation>
        <location evidence="1">Cytoplasm</location>
    </subcellularLocation>
</comment>
<dbReference type="PRINTS" id="PR00193">
    <property type="entry name" value="MYOSINHEAVY"/>
</dbReference>
<dbReference type="GO" id="GO:0005524">
    <property type="term" value="F:ATP binding"/>
    <property type="evidence" value="ECO:0007669"/>
    <property type="project" value="UniProtKB-UniRule"/>
</dbReference>
<dbReference type="Gene3D" id="3.10.20.90">
    <property type="entry name" value="Phosphatidylinositol 3-kinase Catalytic Subunit, Chain A, domain 1"/>
    <property type="match status" value="1"/>
</dbReference>
<evidence type="ECO:0000256" key="10">
    <source>
        <dbReference type="PROSITE-ProRule" id="PRU00782"/>
    </source>
</evidence>
<dbReference type="Gene3D" id="1.20.120.720">
    <property type="entry name" value="Myosin VI head, motor domain, U50 subdomain"/>
    <property type="match status" value="1"/>
</dbReference>
<dbReference type="SMART" id="SM00139">
    <property type="entry name" value="MyTH4"/>
    <property type="match status" value="1"/>
</dbReference>
<dbReference type="GO" id="GO:0048513">
    <property type="term" value="P:animal organ development"/>
    <property type="evidence" value="ECO:0007669"/>
    <property type="project" value="UniProtKB-ARBA"/>
</dbReference>
<keyword evidence="8 10" id="KW-0505">Motor protein</keyword>
<evidence type="ECO:0008006" key="17">
    <source>
        <dbReference type="Google" id="ProtNLM"/>
    </source>
</evidence>
<dbReference type="PROSITE" id="PS51016">
    <property type="entry name" value="MYTH4"/>
    <property type="match status" value="1"/>
</dbReference>
<feature type="region of interest" description="Actin-binding" evidence="10">
    <location>
        <begin position="622"/>
        <end position="644"/>
    </location>
</feature>
<evidence type="ECO:0000313" key="15">
    <source>
        <dbReference type="EMBL" id="KAK8734250.1"/>
    </source>
</evidence>
<dbReference type="FunFam" id="1.10.10.820:FF:000001">
    <property type="entry name" value="Myosin heavy chain"/>
    <property type="match status" value="1"/>
</dbReference>
<evidence type="ECO:0000256" key="8">
    <source>
        <dbReference type="ARBA" id="ARBA00023175"/>
    </source>
</evidence>
<comment type="similarity">
    <text evidence="2 10">Belongs to the TRAFAC class myosin-kinesin ATPase superfamily. Myosin family.</text>
</comment>
<dbReference type="GO" id="GO:0009888">
    <property type="term" value="P:tissue development"/>
    <property type="evidence" value="ECO:0007669"/>
    <property type="project" value="UniProtKB-ARBA"/>
</dbReference>
<reference evidence="15 16" key="1">
    <citation type="journal article" date="2024" name="BMC Genomics">
        <title>Genome assembly of redclaw crayfish (Cherax quadricarinatus) provides insights into its immune adaptation and hypoxia tolerance.</title>
        <authorList>
            <person name="Liu Z."/>
            <person name="Zheng J."/>
            <person name="Li H."/>
            <person name="Fang K."/>
            <person name="Wang S."/>
            <person name="He J."/>
            <person name="Zhou D."/>
            <person name="Weng S."/>
            <person name="Chi M."/>
            <person name="Gu Z."/>
            <person name="He J."/>
            <person name="Li F."/>
            <person name="Wang M."/>
        </authorList>
    </citation>
    <scope>NUCLEOTIDE SEQUENCE [LARGE SCALE GENOMIC DNA]</scope>
    <source>
        <strain evidence="15">ZL_2023a</strain>
    </source>
</reference>
<evidence type="ECO:0000259" key="13">
    <source>
        <dbReference type="PROSITE" id="PS51016"/>
    </source>
</evidence>
<dbReference type="InterPro" id="IPR000857">
    <property type="entry name" value="MyTH4_dom"/>
</dbReference>
<dbReference type="InterPro" id="IPR027417">
    <property type="entry name" value="P-loop_NTPase"/>
</dbReference>
<dbReference type="PROSITE" id="PS50096">
    <property type="entry name" value="IQ"/>
    <property type="match status" value="3"/>
</dbReference>
<evidence type="ECO:0000313" key="16">
    <source>
        <dbReference type="Proteomes" id="UP001445076"/>
    </source>
</evidence>
<keyword evidence="6 11" id="KW-0175">Coiled coil</keyword>
<feature type="coiled-coil region" evidence="11">
    <location>
        <begin position="817"/>
        <end position="851"/>
    </location>
</feature>
<feature type="region of interest" description="Disordered" evidence="12">
    <location>
        <begin position="1760"/>
        <end position="1838"/>
    </location>
</feature>
<dbReference type="InterPro" id="IPR051567">
    <property type="entry name" value="Unconventional_Myosin_ATPase"/>
</dbReference>
<dbReference type="GO" id="GO:0048731">
    <property type="term" value="P:system development"/>
    <property type="evidence" value="ECO:0007669"/>
    <property type="project" value="UniProtKB-ARBA"/>
</dbReference>
<sequence length="1838" mass="206288">MEYEKGDLVWFDPGLGYVLPGEVMEFHRAGQVITVQAVIGGKTQVFTLTNVSSVRRRQDLGPSGVEDMISLSDLNEASLLWNLKIRYDKEMIYTYTGSILVAVNPYRMFDIYGLDTVKKYEGQILGTLPPHIFAIGSAAYSRMSKDSNNQCVVISGESGAGKTESTKLIMQYLAAVNKSQSNLITEQILEASPLLESFGNAKTIKNDNSSRFGKYLEVYFKDGVITGAKITEYLLEKSRIVTQAHEERNYHVFYELLAGLPEERKAKYGLTSADKYFYLNQGGSCQLEGKYDAEDLQALLSAMQVLGFSSDEQDTIFRILAAVLHLGNIYFHRKQLRHGQEGVEIGSEAEIKWASHLLQIDNVGIKRALTTKITEARNERVFTPLNIDQALDARDAVAKALYSSLFSWLVRRINQIIHKGSRKTHISILDIFGFEVFKENSFEQLCINYANEKLQFHFNKHIFKLEQQEYAKEKIEWQNIDFQDNLPVIELVARKPVGILHLLDDESNFPKATDHSFLEKCHYNHALNELYSRPRMSSMEFGIKHYAGQVWYSVEGFLDKNRDTLRNDVVELLISSKHAMLSEMFLDVRLLSENKTLTKANGRFVTMKPRTPTVSARFNDSLTHLMDGMAKCNPWFVRCIKPNNEKAPLKLDMPCVLEQLRYSGMLETIKIRQQGFPVRMRFNLFAERYRCLVPGQVPRGAPSKEICRVVLDRMSRGSRGTFQLGTTKIFLREALEQTLEQERYKRLSHSVITLQRHVRGYLARRRYRAQQRSAVMMQAMVRMWLARRRYRTLRQAVIKAQALARGRRTRIRFIMLKEEMARRKKAEELAKQRAEREARQNQAEQERVQRSVAGVNHLEIPAELAFILSKINDWEKPHGDRNIARAGAPVRPAAIHYNLPHDIDYHPYSKFTSIYFKSHIWGMKREPIKTPFLSKSRDADYSDSLAVFKLILRFMNDHTLSGVRETVLGNYIANKGLVNERLQDEIICQLCNQTWRNENTANAERGWLLLANCLSVFPPSSTLYKYILKHVSDHGLNGYAGLCQRKLLSSHKRSSGVARTYPPTDLEWRANRKKARMALEAHFPDGSTGIGEVDSWTTAEEFAAGLLDERGITNNVGWTVAITQDDTMVETPGLEYVLDLIGEREVPPAFPRCTSSLLTTGAQPERRSSAPVLLPTVEVTDTTPIEESPVVARRTRSPPALTRKLSREALEAHDQVMSNSKEAAGDGIGLSRTSALNNRYFDDKNKSRSLDNLLEGPPDIQMLGLSRSRLNERYHSVERLTEQSTVYNGRATQDLDHLESVSQRGVAKSLSGSRTWNKYDLLEERNGVEGGEDETKTEYSRVSSRYIKGGQAGRRAHGSGSHHSSRAYIEREYLKSSAMSDTSEAPSLASHVRRVRVPSQASDVDQFLDDLFMPVLNSQLDELSDARSLAASIKGGGNTVSSQPVYTDDDLDDTIVLARTRQGSFRRQSLLNILQDVDLNESLTTLATIPLLTEALKGGGQGAAEVETGAPPTTAGGTFYPNVSMSGMPGSPNSFMPAGTVPLYSAGGINMPGMQTQSQATNVDHGQLLVHQQNIQRAFLQSAVAQNIQIQQHLMAQNQALQQLLAQSIPVSFQEPEHSELWSTEKAGTTEGEADGASAGAARRVTGPPMSPPPPLVMLSPESGVPMFSQAAALSSPVGEQSQKKNSNASDDAKMFHDFSLGPGSPGSPPPPHSYGPTESPWGGLVPPPPPMPTHLQVEDGAGGFMDPYQRAKTVRIGKWRWPPPKGEEDPNDSFLQFKIRQQTKKMSKQHDGKDSQRPSRDESFTIEWEEFEVGGIPSSAESSPRKDSSHQQMMYIM</sequence>
<dbReference type="GO" id="GO:0005737">
    <property type="term" value="C:cytoplasm"/>
    <property type="evidence" value="ECO:0007669"/>
    <property type="project" value="UniProtKB-SubCell"/>
</dbReference>
<keyword evidence="4 10" id="KW-0547">Nucleotide-binding</keyword>
<comment type="caution">
    <text evidence="15">The sequence shown here is derived from an EMBL/GenBank/DDBJ whole genome shotgun (WGS) entry which is preliminary data.</text>
</comment>
<dbReference type="GO" id="GO:0003774">
    <property type="term" value="F:cytoskeletal motor activity"/>
    <property type="evidence" value="ECO:0007669"/>
    <property type="project" value="UniProtKB-UniRule"/>
</dbReference>
<dbReference type="PANTHER" id="PTHR22692:SF26">
    <property type="entry name" value="SH3 DOMAIN-CONTAINING PROTEIN"/>
    <property type="match status" value="1"/>
</dbReference>
<feature type="compositionally biased region" description="Basic and acidic residues" evidence="12">
    <location>
        <begin position="1789"/>
        <end position="1804"/>
    </location>
</feature>
<dbReference type="Proteomes" id="UP001445076">
    <property type="component" value="Unassembled WGS sequence"/>
</dbReference>
<evidence type="ECO:0000256" key="9">
    <source>
        <dbReference type="ARBA" id="ARBA00023203"/>
    </source>
</evidence>
<proteinExistence type="inferred from homology"/>
<dbReference type="Pfam" id="PF00612">
    <property type="entry name" value="IQ"/>
    <property type="match status" value="2"/>
</dbReference>
<dbReference type="InterPro" id="IPR038185">
    <property type="entry name" value="MyTH4_dom_sf"/>
</dbReference>